<comment type="caution">
    <text evidence="2">The sequence shown here is derived from an EMBL/GenBank/DDBJ whole genome shotgun (WGS) entry which is preliminary data.</text>
</comment>
<evidence type="ECO:0000313" key="2">
    <source>
        <dbReference type="EMBL" id="GIG48532.1"/>
    </source>
</evidence>
<dbReference type="EMBL" id="BONQ01000106">
    <property type="protein sequence ID" value="GIG48532.1"/>
    <property type="molecule type" value="Genomic_DNA"/>
</dbReference>
<evidence type="ECO:0000313" key="3">
    <source>
        <dbReference type="Proteomes" id="UP000660611"/>
    </source>
</evidence>
<feature type="compositionally biased region" description="Low complexity" evidence="1">
    <location>
        <begin position="17"/>
        <end position="30"/>
    </location>
</feature>
<sequence>MSVCPVRVRGTLDHTAQHTAADTAVATTKRAATRQRGSPTCADPAGSGAAADSSATDVFDPPT</sequence>
<protein>
    <submittedName>
        <fullName evidence="2">Uncharacterized protein</fullName>
    </submittedName>
</protein>
<dbReference type="Proteomes" id="UP000660611">
    <property type="component" value="Unassembled WGS sequence"/>
</dbReference>
<dbReference type="AlphaFoldDB" id="A0A919PQT2"/>
<feature type="compositionally biased region" description="Low complexity" evidence="1">
    <location>
        <begin position="42"/>
        <end position="55"/>
    </location>
</feature>
<evidence type="ECO:0000256" key="1">
    <source>
        <dbReference type="SAM" id="MobiDB-lite"/>
    </source>
</evidence>
<name>A0A919PQT2_9ACTN</name>
<reference evidence="2" key="1">
    <citation type="submission" date="2021-01" db="EMBL/GenBank/DDBJ databases">
        <title>Whole genome shotgun sequence of Dactylosporangium siamense NBRC 106093.</title>
        <authorList>
            <person name="Komaki H."/>
            <person name="Tamura T."/>
        </authorList>
    </citation>
    <scope>NUCLEOTIDE SEQUENCE</scope>
    <source>
        <strain evidence="2">NBRC 106093</strain>
    </source>
</reference>
<organism evidence="2 3">
    <name type="scientific">Dactylosporangium siamense</name>
    <dbReference type="NCBI Taxonomy" id="685454"/>
    <lineage>
        <taxon>Bacteria</taxon>
        <taxon>Bacillati</taxon>
        <taxon>Actinomycetota</taxon>
        <taxon>Actinomycetes</taxon>
        <taxon>Micromonosporales</taxon>
        <taxon>Micromonosporaceae</taxon>
        <taxon>Dactylosporangium</taxon>
    </lineage>
</organism>
<gene>
    <name evidence="2" type="ORF">Dsi01nite_065730</name>
</gene>
<proteinExistence type="predicted"/>
<accession>A0A919PQT2</accession>
<feature type="region of interest" description="Disordered" evidence="1">
    <location>
        <begin position="1"/>
        <end position="63"/>
    </location>
</feature>
<keyword evidence="3" id="KW-1185">Reference proteome</keyword>